<dbReference type="AlphaFoldDB" id="A0A840PQS7"/>
<dbReference type="InterPro" id="IPR046348">
    <property type="entry name" value="SIS_dom_sf"/>
</dbReference>
<dbReference type="Pfam" id="PF13580">
    <property type="entry name" value="SIS_2"/>
    <property type="match status" value="1"/>
</dbReference>
<organism evidence="2 3">
    <name type="scientific">Saccharopolyspora phatthalungensis</name>
    <dbReference type="NCBI Taxonomy" id="664693"/>
    <lineage>
        <taxon>Bacteria</taxon>
        <taxon>Bacillati</taxon>
        <taxon>Actinomycetota</taxon>
        <taxon>Actinomycetes</taxon>
        <taxon>Pseudonocardiales</taxon>
        <taxon>Pseudonocardiaceae</taxon>
        <taxon>Saccharopolyspora</taxon>
    </lineage>
</organism>
<dbReference type="NCBIfam" id="NF002805">
    <property type="entry name" value="PRK02947.1"/>
    <property type="match status" value="1"/>
</dbReference>
<dbReference type="PROSITE" id="PS51464">
    <property type="entry name" value="SIS"/>
    <property type="match status" value="1"/>
</dbReference>
<feature type="domain" description="SIS" evidence="1">
    <location>
        <begin position="45"/>
        <end position="220"/>
    </location>
</feature>
<dbReference type="Proteomes" id="UP000584374">
    <property type="component" value="Unassembled WGS sequence"/>
</dbReference>
<evidence type="ECO:0000313" key="2">
    <source>
        <dbReference type="EMBL" id="MBB5152662.1"/>
    </source>
</evidence>
<protein>
    <submittedName>
        <fullName evidence="2">Putative phosphosugar-binding protein</fullName>
    </submittedName>
</protein>
<evidence type="ECO:0000313" key="3">
    <source>
        <dbReference type="Proteomes" id="UP000584374"/>
    </source>
</evidence>
<proteinExistence type="predicted"/>
<comment type="caution">
    <text evidence="2">The sequence shown here is derived from an EMBL/GenBank/DDBJ whole genome shotgun (WGS) entry which is preliminary data.</text>
</comment>
<dbReference type="EMBL" id="JACHIW010000001">
    <property type="protein sequence ID" value="MBB5152662.1"/>
    <property type="molecule type" value="Genomic_DNA"/>
</dbReference>
<dbReference type="GO" id="GO:0097367">
    <property type="term" value="F:carbohydrate derivative binding"/>
    <property type="evidence" value="ECO:0007669"/>
    <property type="project" value="InterPro"/>
</dbReference>
<evidence type="ECO:0000259" key="1">
    <source>
        <dbReference type="PROSITE" id="PS51464"/>
    </source>
</evidence>
<dbReference type="InterPro" id="IPR001347">
    <property type="entry name" value="SIS_dom"/>
</dbReference>
<reference evidence="2 3" key="1">
    <citation type="submission" date="2020-08" db="EMBL/GenBank/DDBJ databases">
        <title>Sequencing the genomes of 1000 actinobacteria strains.</title>
        <authorList>
            <person name="Klenk H.-P."/>
        </authorList>
    </citation>
    <scope>NUCLEOTIDE SEQUENCE [LARGE SCALE GENOMIC DNA]</scope>
    <source>
        <strain evidence="2 3">DSM 45584</strain>
    </source>
</reference>
<name>A0A840PQS7_9PSEU</name>
<gene>
    <name evidence="2" type="ORF">BJ970_000196</name>
</gene>
<accession>A0A840PQS7</accession>
<dbReference type="Gene3D" id="3.40.50.10490">
    <property type="entry name" value="Glucose-6-phosphate isomerase like protein, domain 1"/>
    <property type="match status" value="1"/>
</dbReference>
<dbReference type="GO" id="GO:1901135">
    <property type="term" value="P:carbohydrate derivative metabolic process"/>
    <property type="evidence" value="ECO:0007669"/>
    <property type="project" value="InterPro"/>
</dbReference>
<sequence>MSADHLARECDMPETGPVHAEQTLTHLRKIGAHNAESLRAAAGRLFAAVRADGLVFTAGAGHSLAGVMESFYRAGGLAAVRPLYHPDLLPLHGTVASTMTERRSGLAEEVLTAAGFRGGTDALVVFSNSGVNAYPVELATLARAAGSTVISITSPAASAEAPKRAGSTLAEQAEIVLDTLVPGGDASYPAAAPVTAPLSSLANAFLWNMLLVQLHDLATAAGIELPVWRSANTIGGDEANAANIKHYGERVPGLR</sequence>
<keyword evidence="3" id="KW-1185">Reference proteome</keyword>
<dbReference type="SUPFAM" id="SSF53697">
    <property type="entry name" value="SIS domain"/>
    <property type="match status" value="1"/>
</dbReference>